<reference evidence="1 2" key="1">
    <citation type="submission" date="2022-04" db="EMBL/GenBank/DDBJ databases">
        <title>Identification of a novel bacterium isolated from mangrove sediments.</title>
        <authorList>
            <person name="Pan X."/>
        </authorList>
    </citation>
    <scope>NUCLEOTIDE SEQUENCE [LARGE SCALE GENOMIC DNA]</scope>
    <source>
        <strain evidence="1 2">B2638</strain>
    </source>
</reference>
<sequence>MKDANMKLPTYLAHELLRRLECDAPAKETHDLLSAIGINTDEPGPAPDFEAMEERYDGACQTGSFILDGTLDFLGYRAPLHFRISYAGPIDDDEPLDMLRGPAMQVDLLNWSDGEPTWVQVDTSILSESMVEDIWSAISLHASQAQNL</sequence>
<protein>
    <submittedName>
        <fullName evidence="1">Uncharacterized protein</fullName>
    </submittedName>
</protein>
<gene>
    <name evidence="1" type="ORF">MTR66_07575</name>
</gene>
<accession>A0ABT0BNP9</accession>
<evidence type="ECO:0000313" key="2">
    <source>
        <dbReference type="Proteomes" id="UP001202281"/>
    </source>
</evidence>
<comment type="caution">
    <text evidence="1">The sequence shown here is derived from an EMBL/GenBank/DDBJ whole genome shotgun (WGS) entry which is preliminary data.</text>
</comment>
<dbReference type="Proteomes" id="UP001202281">
    <property type="component" value="Unassembled WGS sequence"/>
</dbReference>
<keyword evidence="2" id="KW-1185">Reference proteome</keyword>
<dbReference type="EMBL" id="JALHLG010000007">
    <property type="protein sequence ID" value="MCJ2186669.1"/>
    <property type="molecule type" value="Genomic_DNA"/>
</dbReference>
<evidence type="ECO:0000313" key="1">
    <source>
        <dbReference type="EMBL" id="MCJ2186669.1"/>
    </source>
</evidence>
<organism evidence="1 2">
    <name type="scientific">Novosphingobium beihaiensis</name>
    <dbReference type="NCBI Taxonomy" id="2930389"/>
    <lineage>
        <taxon>Bacteria</taxon>
        <taxon>Pseudomonadati</taxon>
        <taxon>Pseudomonadota</taxon>
        <taxon>Alphaproteobacteria</taxon>
        <taxon>Sphingomonadales</taxon>
        <taxon>Sphingomonadaceae</taxon>
        <taxon>Novosphingobium</taxon>
    </lineage>
</organism>
<proteinExistence type="predicted"/>
<name>A0ABT0BNP9_9SPHN</name>